<dbReference type="PROSITE" id="PS50931">
    <property type="entry name" value="HTH_LYSR"/>
    <property type="match status" value="1"/>
</dbReference>
<dbReference type="Pfam" id="PF00126">
    <property type="entry name" value="HTH_1"/>
    <property type="match status" value="1"/>
</dbReference>
<keyword evidence="2" id="KW-0805">Transcription regulation</keyword>
<feature type="domain" description="HTH lysR-type" evidence="5">
    <location>
        <begin position="5"/>
        <end position="62"/>
    </location>
</feature>
<dbReference type="Pfam" id="PF03466">
    <property type="entry name" value="LysR_substrate"/>
    <property type="match status" value="1"/>
</dbReference>
<dbReference type="InterPro" id="IPR000847">
    <property type="entry name" value="LysR_HTH_N"/>
</dbReference>
<evidence type="ECO:0000256" key="3">
    <source>
        <dbReference type="ARBA" id="ARBA00023125"/>
    </source>
</evidence>
<dbReference type="CDD" id="cd08414">
    <property type="entry name" value="PBP2_LTTR_aromatics_like"/>
    <property type="match status" value="1"/>
</dbReference>
<dbReference type="SUPFAM" id="SSF46785">
    <property type="entry name" value="Winged helix' DNA-binding domain"/>
    <property type="match status" value="1"/>
</dbReference>
<dbReference type="PANTHER" id="PTHR30346:SF17">
    <property type="entry name" value="LYSR FAMILY TRANSCRIPTIONAL REGULATOR"/>
    <property type="match status" value="1"/>
</dbReference>
<dbReference type="Proteomes" id="UP000298781">
    <property type="component" value="Chromosome"/>
</dbReference>
<evidence type="ECO:0000259" key="5">
    <source>
        <dbReference type="PROSITE" id="PS50931"/>
    </source>
</evidence>
<accession>A0A4D7B0Q5</accession>
<dbReference type="SUPFAM" id="SSF53850">
    <property type="entry name" value="Periplasmic binding protein-like II"/>
    <property type="match status" value="1"/>
</dbReference>
<dbReference type="AlphaFoldDB" id="A0A4D7B0Q5"/>
<dbReference type="GO" id="GO:0003677">
    <property type="term" value="F:DNA binding"/>
    <property type="evidence" value="ECO:0007669"/>
    <property type="project" value="UniProtKB-KW"/>
</dbReference>
<comment type="similarity">
    <text evidence="1">Belongs to the LysR transcriptional regulatory family.</text>
</comment>
<evidence type="ECO:0000313" key="6">
    <source>
        <dbReference type="EMBL" id="QCI66321.1"/>
    </source>
</evidence>
<dbReference type="OrthoDB" id="9811588at2"/>
<protein>
    <submittedName>
        <fullName evidence="6">LysR family transcriptional regulator</fullName>
    </submittedName>
</protein>
<keyword evidence="7" id="KW-1185">Reference proteome</keyword>
<dbReference type="Gene3D" id="1.10.10.10">
    <property type="entry name" value="Winged helix-like DNA-binding domain superfamily/Winged helix DNA-binding domain"/>
    <property type="match status" value="1"/>
</dbReference>
<evidence type="ECO:0000256" key="1">
    <source>
        <dbReference type="ARBA" id="ARBA00009437"/>
    </source>
</evidence>
<sequence length="298" mass="31824">MSHLPDLARLRYFVAVAEALSFREAAGRLNVAQPAVSRAVQQLEAEIGFKLFERTTRRVALTPAGAVLARDASEALQQLQRAVRDAGQVAAGDAGELIIGYSAQATHGPMAEIIIRFRSAYPSAQVSLYSLSSQEQLPAIDNGTIDLGFLLSAACKPPLRHVVVARQRFVMLVSRQSPLAGRASISLGELAATPFVIGTPKRWSSFRALITNVCLGAGFVPDIAEEADDVPVLLQLVSLGRGVTLYGSAIAPMLQPDIVAVPISDPHASFDISIAWHEGRQTRLAREFAAFAQAMSAA</sequence>
<organism evidence="6 7">
    <name type="scientific">Phreatobacter stygius</name>
    <dbReference type="NCBI Taxonomy" id="1940610"/>
    <lineage>
        <taxon>Bacteria</taxon>
        <taxon>Pseudomonadati</taxon>
        <taxon>Pseudomonadota</taxon>
        <taxon>Alphaproteobacteria</taxon>
        <taxon>Hyphomicrobiales</taxon>
        <taxon>Phreatobacteraceae</taxon>
        <taxon>Phreatobacter</taxon>
    </lineage>
</organism>
<dbReference type="PANTHER" id="PTHR30346">
    <property type="entry name" value="TRANSCRIPTIONAL DUAL REGULATOR HCAR-RELATED"/>
    <property type="match status" value="1"/>
</dbReference>
<evidence type="ECO:0000313" key="7">
    <source>
        <dbReference type="Proteomes" id="UP000298781"/>
    </source>
</evidence>
<dbReference type="PRINTS" id="PR00039">
    <property type="entry name" value="HTHLYSR"/>
</dbReference>
<gene>
    <name evidence="6" type="ORF">E8M01_20120</name>
</gene>
<dbReference type="KEGG" id="pstg:E8M01_20120"/>
<keyword evidence="3" id="KW-0238">DNA-binding</keyword>
<dbReference type="GO" id="GO:0032993">
    <property type="term" value="C:protein-DNA complex"/>
    <property type="evidence" value="ECO:0007669"/>
    <property type="project" value="TreeGrafter"/>
</dbReference>
<dbReference type="GO" id="GO:0003700">
    <property type="term" value="F:DNA-binding transcription factor activity"/>
    <property type="evidence" value="ECO:0007669"/>
    <property type="project" value="InterPro"/>
</dbReference>
<keyword evidence="4" id="KW-0804">Transcription</keyword>
<dbReference type="InterPro" id="IPR036388">
    <property type="entry name" value="WH-like_DNA-bd_sf"/>
</dbReference>
<dbReference type="EMBL" id="CP039690">
    <property type="protein sequence ID" value="QCI66321.1"/>
    <property type="molecule type" value="Genomic_DNA"/>
</dbReference>
<evidence type="ECO:0000256" key="4">
    <source>
        <dbReference type="ARBA" id="ARBA00023163"/>
    </source>
</evidence>
<dbReference type="InterPro" id="IPR005119">
    <property type="entry name" value="LysR_subst-bd"/>
</dbReference>
<proteinExistence type="inferred from homology"/>
<dbReference type="Gene3D" id="3.40.190.10">
    <property type="entry name" value="Periplasmic binding protein-like II"/>
    <property type="match status" value="2"/>
</dbReference>
<name>A0A4D7B0Q5_9HYPH</name>
<dbReference type="RefSeq" id="WP_136961765.1">
    <property type="nucleotide sequence ID" value="NZ_CP039690.1"/>
</dbReference>
<dbReference type="FunFam" id="1.10.10.10:FF:000001">
    <property type="entry name" value="LysR family transcriptional regulator"/>
    <property type="match status" value="1"/>
</dbReference>
<reference evidence="6 7" key="1">
    <citation type="submission" date="2019-04" db="EMBL/GenBank/DDBJ databases">
        <title>Phreatobacter aquaticus sp. nov.</title>
        <authorList>
            <person name="Choi A."/>
        </authorList>
    </citation>
    <scope>NUCLEOTIDE SEQUENCE [LARGE SCALE GENOMIC DNA]</scope>
    <source>
        <strain evidence="6 7">KCTC 52518</strain>
    </source>
</reference>
<dbReference type="InterPro" id="IPR036390">
    <property type="entry name" value="WH_DNA-bd_sf"/>
</dbReference>
<evidence type="ECO:0000256" key="2">
    <source>
        <dbReference type="ARBA" id="ARBA00023015"/>
    </source>
</evidence>